<organism evidence="1 2">
    <name type="scientific">Paenibacillus phoenicis</name>
    <dbReference type="NCBI Taxonomy" id="554117"/>
    <lineage>
        <taxon>Bacteria</taxon>
        <taxon>Bacillati</taxon>
        <taxon>Bacillota</taxon>
        <taxon>Bacilli</taxon>
        <taxon>Bacillales</taxon>
        <taxon>Paenibacillaceae</taxon>
        <taxon>Paenibacillus</taxon>
    </lineage>
</organism>
<gene>
    <name evidence="1" type="ORF">U9M73_12710</name>
</gene>
<dbReference type="Proteomes" id="UP001292216">
    <property type="component" value="Unassembled WGS sequence"/>
</dbReference>
<proteinExistence type="predicted"/>
<evidence type="ECO:0008006" key="3">
    <source>
        <dbReference type="Google" id="ProtNLM"/>
    </source>
</evidence>
<dbReference type="RefSeq" id="WP_323077547.1">
    <property type="nucleotide sequence ID" value="NZ_CBCSKM010000028.1"/>
</dbReference>
<reference evidence="1 2" key="1">
    <citation type="submission" date="2023-12" db="EMBL/GenBank/DDBJ databases">
        <title>Whole genome sequencing of Paenibacillus phoenicis isolated from the Phoenix Mars Lander spacecraft assembly facility.</title>
        <authorList>
            <person name="Garcia A."/>
            <person name="Venkateswaran K."/>
        </authorList>
    </citation>
    <scope>NUCLEOTIDE SEQUENCE [LARGE SCALE GENOMIC DNA]</scope>
    <source>
        <strain evidence="1 2">3PO2SA</strain>
    </source>
</reference>
<keyword evidence="2" id="KW-1185">Reference proteome</keyword>
<name>A0ABU5PLN6_9BACL</name>
<accession>A0ABU5PLN6</accession>
<evidence type="ECO:0000313" key="2">
    <source>
        <dbReference type="Proteomes" id="UP001292216"/>
    </source>
</evidence>
<sequence length="80" mass="9107">MRRWPSAADAGLLLYAEWCRSPEEYQAFRQTAAARGVLFRDAAIYRITPVPPAACFVFFHLDEPTLIEGVFRMKAAWGDI</sequence>
<evidence type="ECO:0000313" key="1">
    <source>
        <dbReference type="EMBL" id="MEA3570848.1"/>
    </source>
</evidence>
<dbReference type="EMBL" id="JAYERP010000001">
    <property type="protein sequence ID" value="MEA3570848.1"/>
    <property type="molecule type" value="Genomic_DNA"/>
</dbReference>
<protein>
    <recommendedName>
        <fullName evidence="3">Aminotransferase class I/classII domain-containing protein</fullName>
    </recommendedName>
</protein>
<comment type="caution">
    <text evidence="1">The sequence shown here is derived from an EMBL/GenBank/DDBJ whole genome shotgun (WGS) entry which is preliminary data.</text>
</comment>